<dbReference type="CDD" id="cd13589">
    <property type="entry name" value="PBP2_polyamine_RpCGA009"/>
    <property type="match status" value="1"/>
</dbReference>
<gene>
    <name evidence="3" type="ORF">V0R53_00585</name>
</gene>
<accession>A0AB35WND7</accession>
<dbReference type="EMBL" id="JAZDQP010000001">
    <property type="protein sequence ID" value="MEE1864882.1"/>
    <property type="molecule type" value="Genomic_DNA"/>
</dbReference>
<dbReference type="PANTHER" id="PTHR30222:SF2">
    <property type="entry name" value="ABC TRANSPORTER SUBSTRATE-BINDING PROTEIN"/>
    <property type="match status" value="1"/>
</dbReference>
<feature type="chain" id="PRO_5044282008" evidence="2">
    <location>
        <begin position="21"/>
        <end position="344"/>
    </location>
</feature>
<comment type="caution">
    <text evidence="3">The sequence shown here is derived from an EMBL/GenBank/DDBJ whole genome shotgun (WGS) entry which is preliminary data.</text>
</comment>
<keyword evidence="4" id="KW-1185">Reference proteome</keyword>
<evidence type="ECO:0000256" key="2">
    <source>
        <dbReference type="SAM" id="SignalP"/>
    </source>
</evidence>
<evidence type="ECO:0000313" key="4">
    <source>
        <dbReference type="Proteomes" id="UP001307839"/>
    </source>
</evidence>
<organism evidence="3 4">
    <name type="scientific">Pseudomonas auratipiscis</name>
    <dbReference type="NCBI Taxonomy" id="3115853"/>
    <lineage>
        <taxon>Bacteria</taxon>
        <taxon>Pseudomonadati</taxon>
        <taxon>Pseudomonadota</taxon>
        <taxon>Gammaproteobacteria</taxon>
        <taxon>Pseudomonadales</taxon>
        <taxon>Pseudomonadaceae</taxon>
        <taxon>Pseudomonas</taxon>
    </lineage>
</organism>
<evidence type="ECO:0000313" key="3">
    <source>
        <dbReference type="EMBL" id="MEE1864882.1"/>
    </source>
</evidence>
<dbReference type="Gene3D" id="3.40.190.10">
    <property type="entry name" value="Periplasmic binding protein-like II"/>
    <property type="match status" value="2"/>
</dbReference>
<dbReference type="RefSeq" id="WP_330078527.1">
    <property type="nucleotide sequence ID" value="NZ_JAZDCU010000001.1"/>
</dbReference>
<sequence>MKNKAIGTLLLAAMASSSMADEITVISFGGVSKDVQSEAFYKPFEKATGNKVIAGEYNGEMGRIKVMVDTNSVNWDIVQVEAPELIRGCEEGMFEQLDMAHLGKEEDFVPGTLSDCGAGLLIWSMAMAYNSEKLSAAPTGWNDFWDTQKFPGKRSLRKGAKYTLEIALMADGVDYSDIYTVLGTKEGVDRAFNKLDQIKSSIQWWEAGAQPMQFLASGDVVMSTAFNGRVFSAQESGAPVQIVWKGSIYAIDSWAIPKGSKNKAVAEQFIEFSLRPENQKIHTVKLGYGSTNLHTASLLDPAMATRLNSAPANLAQAIPMNNEFWVDHGEELEQRFNAWVAKTN</sequence>
<name>A0AB35WND7_9PSED</name>
<keyword evidence="1 2" id="KW-0732">Signal</keyword>
<dbReference type="Proteomes" id="UP001307839">
    <property type="component" value="Unassembled WGS sequence"/>
</dbReference>
<reference evidence="3 4" key="1">
    <citation type="submission" date="2024-01" db="EMBL/GenBank/DDBJ databases">
        <title>Unpublished Manusciprt.</title>
        <authorList>
            <person name="Duman M."/>
            <person name="Valdes E.G."/>
            <person name="Ajmi N."/>
            <person name="Altun S."/>
            <person name="Saticioglu I.B."/>
        </authorList>
    </citation>
    <scope>NUCLEOTIDE SEQUENCE [LARGE SCALE GENOMIC DNA]</scope>
    <source>
        <strain evidence="3 4">120P</strain>
    </source>
</reference>
<dbReference type="InterPro" id="IPR006059">
    <property type="entry name" value="SBP"/>
</dbReference>
<protein>
    <submittedName>
        <fullName evidence="3">ABC transporter substrate-binding protein</fullName>
    </submittedName>
</protein>
<feature type="signal peptide" evidence="2">
    <location>
        <begin position="1"/>
        <end position="20"/>
    </location>
</feature>
<dbReference type="PANTHER" id="PTHR30222">
    <property type="entry name" value="SPERMIDINE/PUTRESCINE-BINDING PERIPLASMIC PROTEIN"/>
    <property type="match status" value="1"/>
</dbReference>
<dbReference type="SUPFAM" id="SSF53850">
    <property type="entry name" value="Periplasmic binding protein-like II"/>
    <property type="match status" value="1"/>
</dbReference>
<proteinExistence type="predicted"/>
<dbReference type="Pfam" id="PF13416">
    <property type="entry name" value="SBP_bac_8"/>
    <property type="match status" value="1"/>
</dbReference>
<evidence type="ECO:0000256" key="1">
    <source>
        <dbReference type="ARBA" id="ARBA00022729"/>
    </source>
</evidence>
<dbReference type="AlphaFoldDB" id="A0AB35WND7"/>